<feature type="transmembrane region" description="Helical" evidence="9">
    <location>
        <begin position="521"/>
        <end position="540"/>
    </location>
</feature>
<dbReference type="PANTHER" id="PTHR32063:SF14">
    <property type="entry name" value="BLL4319 PROTEIN"/>
    <property type="match status" value="1"/>
</dbReference>
<dbReference type="PRINTS" id="PR00702">
    <property type="entry name" value="ACRIFLAVINRP"/>
</dbReference>
<dbReference type="Gene3D" id="3.30.2090.10">
    <property type="entry name" value="Multidrug efflux transporter AcrB TolC docking domain, DN and DC subdomains"/>
    <property type="match status" value="2"/>
</dbReference>
<feature type="transmembrane region" description="Helical" evidence="9">
    <location>
        <begin position="359"/>
        <end position="379"/>
    </location>
</feature>
<evidence type="ECO:0000256" key="6">
    <source>
        <dbReference type="ARBA" id="ARBA00022989"/>
    </source>
</evidence>
<evidence type="ECO:0000256" key="9">
    <source>
        <dbReference type="SAM" id="Phobius"/>
    </source>
</evidence>
<sequence length="1053" mass="114565">MQVSDLFIRRPVFAVVVSLLLIVGGLAALLNLPVREYPQVDRPVVSVSTVYRGASNEVIESRVTEIIEGAVAGIEGIRQITSQSQNDRSSVSIEFEVSREPEAATSDVRDAVSRVTGRLPDDADTPVVRKVDANASAIMWVGVTSTTLDALELSDFLKRVYVDRLSTVPGVANVNLSGERRFAMRIWIDRPALAARGLTVQDLETAIKRQNVELPGGRIESSQREFTVKTDSRLATPEEFQQVIVTNKNGYLVRLGEVAQVEVGPEDTRFEFYQSGETAIGLGVVRQSTANTLSVVEGVRKELEELKSALPPGTVTEVAYDESQFIRASIDGVLKTLLEGVALVILVILVFLRDWRSTIVAMVAIPVSITAAFMVMAFFGASINVLTLLAIVLAIGIVVDDAIVEIENVHRRIEEGQPPLLASFDGAREIGFAVIATTATLMAVFVPLAFMTGNTGKLFREFGITLAASIFFSGVVARTLTPMMCSKLMVPAHGRIQRMTEPVFEKMNSGYRWLLSRALRIPVVILFIGFLVSLSAYGLFQSLPKEFAPTEDRGAIIVRIQAPEGASLDYTRDRVKEVEKAIMPLQEQGVIGSMLSQVAPGFARPSPVNEGLVIVRLVPWEERTESQQDIVRQLTPKVSNFPGARVSVVNPPAFGGAGGFGQPIQFVLGGPDYETIRGWRDIVMQKAQETGKFINMDSNYRESQPDIRVQIDRQRAADLGVSVEDIGRTLQLMFGETEVSTFVSRGDEYPVIMRARAQDRATPNDLTNTFIRAANNELVPLSSFVTLTESAAPQALNRFDRLRSITIQSSLAPGVSIGEGLEILQQIVRDNLPAEVRIGYNGQSKDFLDSTGAIYVTFAMALLVVFLVLAAQFESWINPFIIMLTVPLAVTGGLLALFVTGQTLNIYSQIGMILLIGLMTKNGILIVEFSNQLRERGYSVHDAVLEASVLRLRPILMTSIAMIGGAIPLAWSTGAGAEARNAIGTVIVGGVTVSTILTMLVVPSIYLLIGGFTKPATYVGELIDKLRAQTGQVAHGEDLPSRRKDVPPAHPAE</sequence>
<dbReference type="SUPFAM" id="SSF82693">
    <property type="entry name" value="Multidrug efflux transporter AcrB pore domain, PN1, PN2, PC1 and PC2 subdomains"/>
    <property type="match status" value="3"/>
</dbReference>
<dbReference type="GO" id="GO:0042910">
    <property type="term" value="F:xenobiotic transmembrane transporter activity"/>
    <property type="evidence" value="ECO:0007669"/>
    <property type="project" value="TreeGrafter"/>
</dbReference>
<dbReference type="RefSeq" id="WP_183454670.1">
    <property type="nucleotide sequence ID" value="NZ_JACHWB010000012.1"/>
</dbReference>
<feature type="transmembrane region" description="Helical" evidence="9">
    <location>
        <begin position="332"/>
        <end position="352"/>
    </location>
</feature>
<feature type="transmembrane region" description="Helical" evidence="9">
    <location>
        <begin position="430"/>
        <end position="450"/>
    </location>
</feature>
<evidence type="ECO:0000256" key="2">
    <source>
        <dbReference type="ARBA" id="ARBA00022448"/>
    </source>
</evidence>
<feature type="transmembrane region" description="Helical" evidence="9">
    <location>
        <begin position="950"/>
        <end position="971"/>
    </location>
</feature>
<feature type="transmembrane region" description="Helical" evidence="9">
    <location>
        <begin position="462"/>
        <end position="480"/>
    </location>
</feature>
<dbReference type="Gene3D" id="1.20.1640.10">
    <property type="entry name" value="Multidrug efflux transporter AcrB transmembrane domain"/>
    <property type="match status" value="2"/>
</dbReference>
<evidence type="ECO:0000256" key="7">
    <source>
        <dbReference type="ARBA" id="ARBA00023136"/>
    </source>
</evidence>
<dbReference type="Gene3D" id="3.30.70.1440">
    <property type="entry name" value="Multidrug efflux transporter AcrB pore domain"/>
    <property type="match status" value="1"/>
</dbReference>
<feature type="transmembrane region" description="Helical" evidence="9">
    <location>
        <begin position="853"/>
        <end position="873"/>
    </location>
</feature>
<feature type="compositionally biased region" description="Basic and acidic residues" evidence="8">
    <location>
        <begin position="1035"/>
        <end position="1053"/>
    </location>
</feature>
<feature type="transmembrane region" description="Helical" evidence="9">
    <location>
        <begin position="983"/>
        <end position="1009"/>
    </location>
</feature>
<dbReference type="SUPFAM" id="SSF82714">
    <property type="entry name" value="Multidrug efflux transporter AcrB TolC docking domain, DN and DC subdomains"/>
    <property type="match status" value="2"/>
</dbReference>
<feature type="transmembrane region" description="Helical" evidence="9">
    <location>
        <begin position="880"/>
        <end position="900"/>
    </location>
</feature>
<proteinExistence type="predicted"/>
<keyword evidence="7 9" id="KW-0472">Membrane</keyword>
<protein>
    <submittedName>
        <fullName evidence="10">Multidrug efflux pump</fullName>
    </submittedName>
</protein>
<feature type="region of interest" description="Disordered" evidence="8">
    <location>
        <begin position="1033"/>
        <end position="1053"/>
    </location>
</feature>
<dbReference type="EMBL" id="JACHWB010000012">
    <property type="protein sequence ID" value="MBB3021635.1"/>
    <property type="molecule type" value="Genomic_DNA"/>
</dbReference>
<dbReference type="SUPFAM" id="SSF82866">
    <property type="entry name" value="Multidrug efflux transporter AcrB transmembrane domain"/>
    <property type="match status" value="2"/>
</dbReference>
<comment type="caution">
    <text evidence="10">The sequence shown here is derived from an EMBL/GenBank/DDBJ whole genome shotgun (WGS) entry which is preliminary data.</text>
</comment>
<dbReference type="InterPro" id="IPR027463">
    <property type="entry name" value="AcrB_DN_DC_subdom"/>
</dbReference>
<evidence type="ECO:0000313" key="10">
    <source>
        <dbReference type="EMBL" id="MBB3021635.1"/>
    </source>
</evidence>
<feature type="transmembrane region" description="Helical" evidence="9">
    <location>
        <begin position="906"/>
        <end position="929"/>
    </location>
</feature>
<name>A0A7W4YYN1_9HYPH</name>
<keyword evidence="5 9" id="KW-0812">Transmembrane</keyword>
<keyword evidence="3" id="KW-1003">Cell membrane</keyword>
<dbReference type="PANTHER" id="PTHR32063">
    <property type="match status" value="1"/>
</dbReference>
<dbReference type="InterPro" id="IPR001036">
    <property type="entry name" value="Acrflvin-R"/>
</dbReference>
<feature type="transmembrane region" description="Helical" evidence="9">
    <location>
        <begin position="385"/>
        <end position="404"/>
    </location>
</feature>
<dbReference type="AlphaFoldDB" id="A0A7W4YYN1"/>
<evidence type="ECO:0000256" key="1">
    <source>
        <dbReference type="ARBA" id="ARBA00004429"/>
    </source>
</evidence>
<dbReference type="Pfam" id="PF00873">
    <property type="entry name" value="ACR_tran"/>
    <property type="match status" value="1"/>
</dbReference>
<keyword evidence="4" id="KW-0997">Cell inner membrane</keyword>
<reference evidence="10 11" key="1">
    <citation type="submission" date="2020-08" db="EMBL/GenBank/DDBJ databases">
        <title>The Agave Microbiome: Exploring the role of microbial communities in plant adaptations to desert environments.</title>
        <authorList>
            <person name="Partida-Martinez L.P."/>
        </authorList>
    </citation>
    <scope>NUCLEOTIDE SEQUENCE [LARGE SCALE GENOMIC DNA]</scope>
    <source>
        <strain evidence="10 11">AT3.9</strain>
    </source>
</reference>
<evidence type="ECO:0000256" key="5">
    <source>
        <dbReference type="ARBA" id="ARBA00022692"/>
    </source>
</evidence>
<feature type="transmembrane region" description="Helical" evidence="9">
    <location>
        <begin position="12"/>
        <end position="32"/>
    </location>
</feature>
<gene>
    <name evidence="10" type="ORF">FHR70_004737</name>
</gene>
<dbReference type="Proteomes" id="UP000532010">
    <property type="component" value="Unassembled WGS sequence"/>
</dbReference>
<dbReference type="Gene3D" id="3.30.70.1320">
    <property type="entry name" value="Multidrug efflux transporter AcrB pore domain like"/>
    <property type="match status" value="1"/>
</dbReference>
<dbReference type="GO" id="GO:0005886">
    <property type="term" value="C:plasma membrane"/>
    <property type="evidence" value="ECO:0007669"/>
    <property type="project" value="UniProtKB-SubCell"/>
</dbReference>
<dbReference type="FunFam" id="1.20.1640.10:FF:000001">
    <property type="entry name" value="Efflux pump membrane transporter"/>
    <property type="match status" value="1"/>
</dbReference>
<dbReference type="Gene3D" id="3.30.70.1430">
    <property type="entry name" value="Multidrug efflux transporter AcrB pore domain"/>
    <property type="match status" value="2"/>
</dbReference>
<evidence type="ECO:0000256" key="8">
    <source>
        <dbReference type="SAM" id="MobiDB-lite"/>
    </source>
</evidence>
<keyword evidence="2" id="KW-0813">Transport</keyword>
<organism evidence="10 11">
    <name type="scientific">Microvirga lupini</name>
    <dbReference type="NCBI Taxonomy" id="420324"/>
    <lineage>
        <taxon>Bacteria</taxon>
        <taxon>Pseudomonadati</taxon>
        <taxon>Pseudomonadota</taxon>
        <taxon>Alphaproteobacteria</taxon>
        <taxon>Hyphomicrobiales</taxon>
        <taxon>Methylobacteriaceae</taxon>
        <taxon>Microvirga</taxon>
    </lineage>
</organism>
<comment type="subcellular location">
    <subcellularLocation>
        <location evidence="1">Cell inner membrane</location>
        <topology evidence="1">Multi-pass membrane protein</topology>
    </subcellularLocation>
</comment>
<evidence type="ECO:0000313" key="11">
    <source>
        <dbReference type="Proteomes" id="UP000532010"/>
    </source>
</evidence>
<keyword evidence="11" id="KW-1185">Reference proteome</keyword>
<accession>A0A7W4YYN1</accession>
<evidence type="ECO:0000256" key="3">
    <source>
        <dbReference type="ARBA" id="ARBA00022475"/>
    </source>
</evidence>
<keyword evidence="6 9" id="KW-1133">Transmembrane helix</keyword>
<evidence type="ECO:0000256" key="4">
    <source>
        <dbReference type="ARBA" id="ARBA00022519"/>
    </source>
</evidence>